<evidence type="ECO:0000313" key="1">
    <source>
        <dbReference type="Ensembl" id="ENSOARP00020019887.2"/>
    </source>
</evidence>
<reference evidence="1" key="2">
    <citation type="submission" date="2025-08" db="UniProtKB">
        <authorList>
            <consortium name="Ensembl"/>
        </authorList>
    </citation>
    <scope>IDENTIFICATION</scope>
</reference>
<sequence>MRPEAAAGAPEARGRVCHCVGDGPRGPPAPRRPESQTPWRPWTLTPQEAEPTRTGSELEPGGDQETFGSKGAFGFQHPVRLYLPISKRQEYLQSSGEKVLASFPVQATIHFYNDESESEEELEEDTQLSALQREEVADASEGKARDGSANPARQPGGLNGRRPPPDPDSPEAAACLSSVKMISLNMRKSTLYRNITGRRWKKMVEEEDGEITSLPTNTSETHQDTATAPTAEDPRPPEGQAELLGMRDQTNIVK</sequence>
<name>A0AC11BUK6_SHEEP</name>
<reference evidence="1" key="1">
    <citation type="submission" date="2020-11" db="EMBL/GenBank/DDBJ databases">
        <authorList>
            <person name="Davenport K.M."/>
            <person name="Bickhart D.M."/>
            <person name="Smith T.P.L."/>
            <person name="Murdoch B.M."/>
            <person name="Rosen B.D."/>
        </authorList>
    </citation>
    <scope>NUCLEOTIDE SEQUENCE [LARGE SCALE GENOMIC DNA]</scope>
    <source>
        <strain evidence="1">OAR_USU_Benz2616</strain>
    </source>
</reference>
<protein>
    <submittedName>
        <fullName evidence="1">Uncharacterized protein</fullName>
    </submittedName>
</protein>
<proteinExistence type="predicted"/>
<reference evidence="1" key="3">
    <citation type="submission" date="2025-09" db="UniProtKB">
        <authorList>
            <consortium name="Ensembl"/>
        </authorList>
    </citation>
    <scope>IDENTIFICATION</scope>
</reference>
<accession>A0AC11BUK6</accession>
<organism evidence="1">
    <name type="scientific">Ovis aries</name>
    <name type="common">Sheep</name>
    <dbReference type="NCBI Taxonomy" id="9940"/>
    <lineage>
        <taxon>Eukaryota</taxon>
        <taxon>Metazoa</taxon>
        <taxon>Chordata</taxon>
        <taxon>Craniata</taxon>
        <taxon>Vertebrata</taxon>
        <taxon>Euteleostomi</taxon>
        <taxon>Mammalia</taxon>
        <taxon>Eutheria</taxon>
        <taxon>Laurasiatheria</taxon>
        <taxon>Artiodactyla</taxon>
        <taxon>Ruminantia</taxon>
        <taxon>Pecora</taxon>
        <taxon>Bovidae</taxon>
        <taxon>Caprinae</taxon>
        <taxon>Ovis</taxon>
    </lineage>
</organism>
<dbReference type="Ensembl" id="ENSOART00020023987.2">
    <property type="protein sequence ID" value="ENSOARP00020019887.2"/>
    <property type="gene ID" value="ENSOARG00020015653.2"/>
</dbReference>